<keyword evidence="1" id="KW-0732">Signal</keyword>
<evidence type="ECO:0000256" key="1">
    <source>
        <dbReference type="SAM" id="SignalP"/>
    </source>
</evidence>
<proteinExistence type="predicted"/>
<evidence type="ECO:0008006" key="4">
    <source>
        <dbReference type="Google" id="ProtNLM"/>
    </source>
</evidence>
<gene>
    <name evidence="2" type="ORF">H6G03_19190</name>
</gene>
<comment type="caution">
    <text evidence="2">The sequence shown here is derived from an EMBL/GenBank/DDBJ whole genome shotgun (WGS) entry which is preliminary data.</text>
</comment>
<dbReference type="RefSeq" id="WP_190466919.1">
    <property type="nucleotide sequence ID" value="NZ_JACJPW010000049.1"/>
</dbReference>
<evidence type="ECO:0000313" key="2">
    <source>
        <dbReference type="EMBL" id="MBD2183162.1"/>
    </source>
</evidence>
<accession>A0A926VI69</accession>
<evidence type="ECO:0000313" key="3">
    <source>
        <dbReference type="Proteomes" id="UP000641646"/>
    </source>
</evidence>
<reference evidence="2" key="2">
    <citation type="submission" date="2020-08" db="EMBL/GenBank/DDBJ databases">
        <authorList>
            <person name="Chen M."/>
            <person name="Teng W."/>
            <person name="Zhao L."/>
            <person name="Hu C."/>
            <person name="Zhou Y."/>
            <person name="Han B."/>
            <person name="Song L."/>
            <person name="Shu W."/>
        </authorList>
    </citation>
    <scope>NUCLEOTIDE SEQUENCE</scope>
    <source>
        <strain evidence="2">FACHB-1375</strain>
    </source>
</reference>
<sequence length="193" mass="20163">MLPLQKFFLAATTLIALETATISPALALTFNFHFIDPVPPGPLSGIKGGSLTVADSIDNVNLGYQGGSGSPSGINVGGITGMSSQFAVERTIGWRFFANDTWNFGSWSTGVYWELKISCPLNLTSCSGSSGSFYAKSYSSVSPLYSGSIAIDNFSLPKPPISSVPEPGGTIPLLLLGAAFLTKKLTGKIIAMT</sequence>
<protein>
    <recommendedName>
        <fullName evidence="4">PEP-CTERM sorting domain-containing protein</fullName>
    </recommendedName>
</protein>
<feature type="signal peptide" evidence="1">
    <location>
        <begin position="1"/>
        <end position="27"/>
    </location>
</feature>
<reference evidence="2" key="1">
    <citation type="journal article" date="2015" name="ISME J.">
        <title>Draft Genome Sequence of Streptomyces incarnatus NRRL8089, which Produces the Nucleoside Antibiotic Sinefungin.</title>
        <authorList>
            <person name="Oshima K."/>
            <person name="Hattori M."/>
            <person name="Shimizu H."/>
            <person name="Fukuda K."/>
            <person name="Nemoto M."/>
            <person name="Inagaki K."/>
            <person name="Tamura T."/>
        </authorList>
    </citation>
    <scope>NUCLEOTIDE SEQUENCE</scope>
    <source>
        <strain evidence="2">FACHB-1375</strain>
    </source>
</reference>
<name>A0A926VI69_9CYAN</name>
<organism evidence="2 3">
    <name type="scientific">Aerosakkonema funiforme FACHB-1375</name>
    <dbReference type="NCBI Taxonomy" id="2949571"/>
    <lineage>
        <taxon>Bacteria</taxon>
        <taxon>Bacillati</taxon>
        <taxon>Cyanobacteriota</taxon>
        <taxon>Cyanophyceae</taxon>
        <taxon>Oscillatoriophycideae</taxon>
        <taxon>Aerosakkonematales</taxon>
        <taxon>Aerosakkonemataceae</taxon>
        <taxon>Aerosakkonema</taxon>
    </lineage>
</organism>
<feature type="chain" id="PRO_5037134860" description="PEP-CTERM sorting domain-containing protein" evidence="1">
    <location>
        <begin position="28"/>
        <end position="193"/>
    </location>
</feature>
<dbReference type="EMBL" id="JACJPW010000049">
    <property type="protein sequence ID" value="MBD2183162.1"/>
    <property type="molecule type" value="Genomic_DNA"/>
</dbReference>
<keyword evidence="3" id="KW-1185">Reference proteome</keyword>
<dbReference type="Proteomes" id="UP000641646">
    <property type="component" value="Unassembled WGS sequence"/>
</dbReference>
<dbReference type="AlphaFoldDB" id="A0A926VI69"/>